<comment type="caution">
    <text evidence="1">The sequence shown here is derived from an EMBL/GenBank/DDBJ whole genome shotgun (WGS) entry which is preliminary data.</text>
</comment>
<reference evidence="1 2" key="1">
    <citation type="journal article" date="2022" name="Nat. Genet.">
        <title>Improved pea reference genome and pan-genome highlight genomic features and evolutionary characteristics.</title>
        <authorList>
            <person name="Yang T."/>
            <person name="Liu R."/>
            <person name="Luo Y."/>
            <person name="Hu S."/>
            <person name="Wang D."/>
            <person name="Wang C."/>
            <person name="Pandey M.K."/>
            <person name="Ge S."/>
            <person name="Xu Q."/>
            <person name="Li N."/>
            <person name="Li G."/>
            <person name="Huang Y."/>
            <person name="Saxena R.K."/>
            <person name="Ji Y."/>
            <person name="Li M."/>
            <person name="Yan X."/>
            <person name="He Y."/>
            <person name="Liu Y."/>
            <person name="Wang X."/>
            <person name="Xiang C."/>
            <person name="Varshney R.K."/>
            <person name="Ding H."/>
            <person name="Gao S."/>
            <person name="Zong X."/>
        </authorList>
    </citation>
    <scope>NUCLEOTIDE SEQUENCE [LARGE SCALE GENOMIC DNA]</scope>
    <source>
        <strain evidence="1 2">cv. Zhongwan 6</strain>
    </source>
</reference>
<dbReference type="Proteomes" id="UP001058974">
    <property type="component" value="Chromosome 4"/>
</dbReference>
<gene>
    <name evidence="1" type="ORF">KIW84_043264</name>
</gene>
<evidence type="ECO:0000313" key="1">
    <source>
        <dbReference type="EMBL" id="KAI5418977.1"/>
    </source>
</evidence>
<accession>A0A9D4XER9</accession>
<sequence length="152" mass="18024">MQITLCATTTTTKKHIASHYDWYYQAFHECLKAGITDPLEFPLTLDVILGLEIAFKVKWHPQWESCYVVMILQDEPFIKQLKSPWEQSQVGHDYITDWKVLDGIYEFVVQWNGSLVDPLITTGWEEFMHYLALPYKYPIVDLQYYGDAYFWL</sequence>
<dbReference type="AlphaFoldDB" id="A0A9D4XER9"/>
<proteinExistence type="predicted"/>
<keyword evidence="2" id="KW-1185">Reference proteome</keyword>
<name>A0A9D4XER9_PEA</name>
<evidence type="ECO:0000313" key="2">
    <source>
        <dbReference type="Proteomes" id="UP001058974"/>
    </source>
</evidence>
<protein>
    <submittedName>
        <fullName evidence="1">Uncharacterized protein</fullName>
    </submittedName>
</protein>
<dbReference type="EMBL" id="JAMSHJ010000004">
    <property type="protein sequence ID" value="KAI5418977.1"/>
    <property type="molecule type" value="Genomic_DNA"/>
</dbReference>
<organism evidence="1 2">
    <name type="scientific">Pisum sativum</name>
    <name type="common">Garden pea</name>
    <name type="synonym">Lathyrus oleraceus</name>
    <dbReference type="NCBI Taxonomy" id="3888"/>
    <lineage>
        <taxon>Eukaryota</taxon>
        <taxon>Viridiplantae</taxon>
        <taxon>Streptophyta</taxon>
        <taxon>Embryophyta</taxon>
        <taxon>Tracheophyta</taxon>
        <taxon>Spermatophyta</taxon>
        <taxon>Magnoliopsida</taxon>
        <taxon>eudicotyledons</taxon>
        <taxon>Gunneridae</taxon>
        <taxon>Pentapetalae</taxon>
        <taxon>rosids</taxon>
        <taxon>fabids</taxon>
        <taxon>Fabales</taxon>
        <taxon>Fabaceae</taxon>
        <taxon>Papilionoideae</taxon>
        <taxon>50 kb inversion clade</taxon>
        <taxon>NPAAA clade</taxon>
        <taxon>Hologalegina</taxon>
        <taxon>IRL clade</taxon>
        <taxon>Fabeae</taxon>
        <taxon>Lathyrus</taxon>
    </lineage>
</organism>
<dbReference type="Gramene" id="Psat04G0326400-T1">
    <property type="protein sequence ID" value="KAI5418977.1"/>
    <property type="gene ID" value="KIW84_043264"/>
</dbReference>